<dbReference type="InterPro" id="IPR016478">
    <property type="entry name" value="GTPase_MTG1"/>
</dbReference>
<organism evidence="8">
    <name type="scientific">Neodiprion lecontei</name>
    <name type="common">Redheaded pine sawfly</name>
    <dbReference type="NCBI Taxonomy" id="441921"/>
    <lineage>
        <taxon>Eukaryota</taxon>
        <taxon>Metazoa</taxon>
        <taxon>Ecdysozoa</taxon>
        <taxon>Arthropoda</taxon>
        <taxon>Hexapoda</taxon>
        <taxon>Insecta</taxon>
        <taxon>Pterygota</taxon>
        <taxon>Neoptera</taxon>
        <taxon>Endopterygota</taxon>
        <taxon>Hymenoptera</taxon>
        <taxon>Tenthredinoidea</taxon>
        <taxon>Diprionidae</taxon>
        <taxon>Diprioninae</taxon>
        <taxon>Neodiprion</taxon>
    </lineage>
</organism>
<evidence type="ECO:0000313" key="8">
    <source>
        <dbReference type="RefSeq" id="XP_015518870.2"/>
    </source>
</evidence>
<dbReference type="GeneID" id="107223637"/>
<dbReference type="Gene3D" id="1.10.1580.10">
    <property type="match status" value="1"/>
</dbReference>
<evidence type="ECO:0000256" key="2">
    <source>
        <dbReference type="ARBA" id="ARBA00023134"/>
    </source>
</evidence>
<dbReference type="InterPro" id="IPR027417">
    <property type="entry name" value="P-loop_NTPase"/>
</dbReference>
<dbReference type="PANTHER" id="PTHR45782:SF4">
    <property type="entry name" value="MITOCHONDRIAL RIBOSOME-ASSOCIATED GTPASE 1"/>
    <property type="match status" value="1"/>
</dbReference>
<dbReference type="InterPro" id="IPR030378">
    <property type="entry name" value="G_CP_dom"/>
</dbReference>
<evidence type="ECO:0000256" key="1">
    <source>
        <dbReference type="ARBA" id="ARBA00022741"/>
    </source>
</evidence>
<dbReference type="SUPFAM" id="SSF52540">
    <property type="entry name" value="P-loop containing nucleoside triphosphate hydrolases"/>
    <property type="match status" value="1"/>
</dbReference>
<feature type="binding site" evidence="5">
    <location>
        <begin position="80"/>
        <end position="83"/>
    </location>
    <ligand>
        <name>GTP</name>
        <dbReference type="ChEBI" id="CHEBI:37565"/>
    </ligand>
</feature>
<dbReference type="GO" id="GO:0005743">
    <property type="term" value="C:mitochondrial inner membrane"/>
    <property type="evidence" value="ECO:0007669"/>
    <property type="project" value="UniProtKB-SubCell"/>
</dbReference>
<dbReference type="CDD" id="cd01856">
    <property type="entry name" value="YlqF"/>
    <property type="match status" value="1"/>
</dbReference>
<evidence type="ECO:0000313" key="7">
    <source>
        <dbReference type="Proteomes" id="UP000829291"/>
    </source>
</evidence>
<dbReference type="PIRSF" id="PIRSF006230">
    <property type="entry name" value="MG442"/>
    <property type="match status" value="1"/>
</dbReference>
<keyword evidence="1 4" id="KW-0547">Nucleotide-binding</keyword>
<proteinExistence type="inferred from homology"/>
<protein>
    <recommendedName>
        <fullName evidence="4">Mitochondrial GTPase 1</fullName>
    </recommendedName>
</protein>
<feature type="binding site" evidence="5">
    <location>
        <position position="204"/>
    </location>
    <ligand>
        <name>GTP</name>
        <dbReference type="ChEBI" id="CHEBI:37565"/>
    </ligand>
</feature>
<sequence>MSGIGGKVVPKFRDVFRIPDKEVLHWFPGHMGKGLKQMQKQLAMVDCVIEVHDARIPISGRNPNFRHTVTGLKPHIFVLNKKDLADSSYQDAATNYLQQEGFTNIIYTNFKDQKCEGLKKILPLATSLIKDSNRYNRTNKEDYALMVIGVPNVGKSSLINRLRNRYLRKSNATSVGAIAGITRSVLTKIRISNNPSVFLLDTPGVLTPNVPNAEAGLKLGLVSCLQDHLVGPEIMADYLLYWLNKQNKFDYVEKLGIPEPCDNIMEVLLLTATKLGKKKKFKNWDGQILIKPDTHAAAEYFLKTFRIGELGPICLDADLLTNSESQNLVNSTGIP</sequence>
<comment type="similarity">
    <text evidence="4">Belongs to the TRAFAC class YlqF/YawG GTPase family. MTG1 subfamily.</text>
</comment>
<feature type="binding site" evidence="5">
    <location>
        <begin position="152"/>
        <end position="157"/>
    </location>
    <ligand>
        <name>GTP</name>
        <dbReference type="ChEBI" id="CHEBI:37565"/>
    </ligand>
</feature>
<keyword evidence="4" id="KW-0496">Mitochondrion</keyword>
<accession>A0A6J0BWQ6</accession>
<evidence type="ECO:0000259" key="6">
    <source>
        <dbReference type="PROSITE" id="PS51721"/>
    </source>
</evidence>
<comment type="function">
    <text evidence="3 4">Plays a role in the regulation of the mitochondrial ribosome assembly and of translational activity. Displays mitochondrial GTPase activity.</text>
</comment>
<dbReference type="InParanoid" id="A0A6J0BWQ6"/>
<dbReference type="GO" id="GO:0003924">
    <property type="term" value="F:GTPase activity"/>
    <property type="evidence" value="ECO:0007669"/>
    <property type="project" value="TreeGrafter"/>
</dbReference>
<reference evidence="8" key="1">
    <citation type="submission" date="2025-08" db="UniProtKB">
        <authorList>
            <consortium name="RefSeq"/>
        </authorList>
    </citation>
    <scope>IDENTIFICATION</scope>
    <source>
        <tissue evidence="8">Thorax and Abdomen</tissue>
    </source>
</reference>
<evidence type="ECO:0000256" key="5">
    <source>
        <dbReference type="PIRSR" id="PIRSR006230-1"/>
    </source>
</evidence>
<keyword evidence="2 4" id="KW-0342">GTP-binding</keyword>
<dbReference type="RefSeq" id="XP_015518870.2">
    <property type="nucleotide sequence ID" value="XM_015663384.2"/>
</dbReference>
<dbReference type="Gene3D" id="3.40.50.300">
    <property type="entry name" value="P-loop containing nucleotide triphosphate hydrolases"/>
    <property type="match status" value="1"/>
</dbReference>
<comment type="subcellular location">
    <subcellularLocation>
        <location evidence="4">Mitochondrion inner membrane</location>
        <topology evidence="4">Peripheral membrane protein</topology>
    </subcellularLocation>
</comment>
<evidence type="ECO:0000256" key="4">
    <source>
        <dbReference type="PIRNR" id="PIRNR006230"/>
    </source>
</evidence>
<dbReference type="Pfam" id="PF01926">
    <property type="entry name" value="MMR_HSR1"/>
    <property type="match status" value="1"/>
</dbReference>
<gene>
    <name evidence="8" type="primary">LOC107223637</name>
</gene>
<dbReference type="FunCoup" id="A0A6J0BWQ6">
    <property type="interactions" value="1966"/>
</dbReference>
<dbReference type="GO" id="GO:0032543">
    <property type="term" value="P:mitochondrial translation"/>
    <property type="evidence" value="ECO:0007669"/>
    <property type="project" value="TreeGrafter"/>
</dbReference>
<dbReference type="Proteomes" id="UP000829291">
    <property type="component" value="Chromosome 4"/>
</dbReference>
<keyword evidence="7" id="KW-1185">Reference proteome</keyword>
<dbReference type="PANTHER" id="PTHR45782">
    <property type="entry name" value="MITOCHONDRIAL RIBOSOME-ASSOCIATED GTPASE 1"/>
    <property type="match status" value="1"/>
</dbReference>
<dbReference type="InterPro" id="IPR023179">
    <property type="entry name" value="GTP-bd_ortho_bundle_sf"/>
</dbReference>
<name>A0A6J0BWQ6_NEOLC</name>
<evidence type="ECO:0000256" key="3">
    <source>
        <dbReference type="ARBA" id="ARBA00045284"/>
    </source>
</evidence>
<dbReference type="OrthoDB" id="269151at2759"/>
<feature type="domain" description="CP-type G" evidence="6">
    <location>
        <begin position="35"/>
        <end position="208"/>
    </location>
</feature>
<dbReference type="InterPro" id="IPR006073">
    <property type="entry name" value="GTP-bd"/>
</dbReference>
<dbReference type="KEGG" id="nlo:107223637"/>
<dbReference type="PROSITE" id="PS51721">
    <property type="entry name" value="G_CP"/>
    <property type="match status" value="1"/>
</dbReference>
<dbReference type="GO" id="GO:0005525">
    <property type="term" value="F:GTP binding"/>
    <property type="evidence" value="ECO:0007669"/>
    <property type="project" value="UniProtKB-KW"/>
</dbReference>